<dbReference type="Pfam" id="PF04413">
    <property type="entry name" value="Glycos_transf_N"/>
    <property type="match status" value="1"/>
</dbReference>
<dbReference type="InterPro" id="IPR038107">
    <property type="entry name" value="Glycos_transf_N_sf"/>
</dbReference>
<evidence type="ECO:0000256" key="2">
    <source>
        <dbReference type="ARBA" id="ARBA00006380"/>
    </source>
</evidence>
<keyword evidence="10" id="KW-1133">Transmembrane helix</keyword>
<comment type="function">
    <text evidence="10">Involved in lipopolysaccharide (LPS) biosynthesis. Catalyzes the transfer of 3-deoxy-D-manno-octulosonate (Kdo) residue(s) from CMP-Kdo to lipid IV(A), the tetraacyldisaccharide-1,4'-bisphosphate precursor of lipid A.</text>
</comment>
<keyword evidence="5 10" id="KW-0808">Transferase</keyword>
<evidence type="ECO:0000256" key="10">
    <source>
        <dbReference type="RuleBase" id="RU365103"/>
    </source>
</evidence>
<comment type="subcellular location">
    <subcellularLocation>
        <location evidence="10">Cell membrane</location>
    </subcellularLocation>
</comment>
<protein>
    <recommendedName>
        <fullName evidence="4 10">3-deoxy-D-manno-octulosonic acid transferase</fullName>
        <shortName evidence="10">Kdo transferase</shortName>
        <ecNumber evidence="3 10">2.4.99.12</ecNumber>
    </recommendedName>
    <alternativeName>
        <fullName evidence="6 10">Lipid IV(A) 3-deoxy-D-manno-octulosonic acid transferase</fullName>
    </alternativeName>
</protein>
<dbReference type="Gene3D" id="3.40.50.2000">
    <property type="entry name" value="Glycogen Phosphorylase B"/>
    <property type="match status" value="1"/>
</dbReference>
<evidence type="ECO:0000256" key="5">
    <source>
        <dbReference type="ARBA" id="ARBA00022679"/>
    </source>
</evidence>
<dbReference type="SUPFAM" id="SSF53756">
    <property type="entry name" value="UDP-Glycosyltransferase/glycogen phosphorylase"/>
    <property type="match status" value="1"/>
</dbReference>
<evidence type="ECO:0000256" key="4">
    <source>
        <dbReference type="ARBA" id="ARBA00019077"/>
    </source>
</evidence>
<feature type="active site" description="Proton acceptor" evidence="8">
    <location>
        <position position="56"/>
    </location>
</feature>
<gene>
    <name evidence="12" type="ORF">PITCH_A980019</name>
</gene>
<keyword evidence="10" id="KW-1003">Cell membrane</keyword>
<feature type="domain" description="3-deoxy-D-manno-octulosonic-acid transferase N-terminal" evidence="11">
    <location>
        <begin position="29"/>
        <end position="209"/>
    </location>
</feature>
<dbReference type="PANTHER" id="PTHR42755">
    <property type="entry name" value="3-DEOXY-MANNO-OCTULOSONATE CYTIDYLYLTRANSFERASE"/>
    <property type="match status" value="1"/>
</dbReference>
<dbReference type="GO" id="GO:0043842">
    <property type="term" value="F:Kdo transferase activity"/>
    <property type="evidence" value="ECO:0007669"/>
    <property type="project" value="UniProtKB-EC"/>
</dbReference>
<comment type="similarity">
    <text evidence="2">Belongs to the glycosyltransferase group 1 family. Glycosyltransferase 30 subfamily.</text>
</comment>
<keyword evidence="10" id="KW-0812">Transmembrane</keyword>
<dbReference type="EMBL" id="OJIN01000245">
    <property type="protein sequence ID" value="SPD76505.1"/>
    <property type="molecule type" value="Genomic_DNA"/>
</dbReference>
<evidence type="ECO:0000256" key="7">
    <source>
        <dbReference type="ARBA" id="ARBA00049183"/>
    </source>
</evidence>
<evidence type="ECO:0000256" key="3">
    <source>
        <dbReference type="ARBA" id="ARBA00012621"/>
    </source>
</evidence>
<sequence>MFSCIYQFLWTLAYLFFVAMAVLFKNRRLYERLALNLPSTCLGENSIWVHALSVGEVISAVALVKTLLLKYPDRPIVFSVTTAKGMEVARDELEGKVKALITMPVDTWFCIHRIVRFINPQVFVLVETDIWPGLLGFLKKRGVKAILVNGRVSPRTFKLYRKAPFISRRLFEPFVFCLMQSDIDSKRLLEIGVNPFEKVITTGNIKFDRDWNPLEREERTRLLESLSLGSEETIWVAGSTHPGEEEIIFRVFKRLKKNWSPLRLIIAPRQIEQSEGILKMISSMGLNGLLKTDCLSHTGYYDILILDTIGELGRIYGLGKISFVGGSLVPFGGHNLLEPASFGCPVLFGPYTHNFVLMSEQLTETGGGLRVDGEEGLFMAMDSLLRNDLARNNMGRLAREFVENNRGALKRVESFIDICLERGH</sequence>
<evidence type="ECO:0000313" key="12">
    <source>
        <dbReference type="EMBL" id="SPD76505.1"/>
    </source>
</evidence>
<dbReference type="InterPro" id="IPR039901">
    <property type="entry name" value="Kdotransferase"/>
</dbReference>
<accession>A0A445N481</accession>
<dbReference type="GO" id="GO:0009244">
    <property type="term" value="P:lipopolysaccharide core region biosynthetic process"/>
    <property type="evidence" value="ECO:0007669"/>
    <property type="project" value="UniProtKB-UniRule"/>
</dbReference>
<dbReference type="AlphaFoldDB" id="A0A445N481"/>
<organism evidence="12">
    <name type="scientific">uncultured Desulfobacterium sp</name>
    <dbReference type="NCBI Taxonomy" id="201089"/>
    <lineage>
        <taxon>Bacteria</taxon>
        <taxon>Pseudomonadati</taxon>
        <taxon>Thermodesulfobacteriota</taxon>
        <taxon>Desulfobacteria</taxon>
        <taxon>Desulfobacterales</taxon>
        <taxon>Desulfobacteriaceae</taxon>
        <taxon>Desulfobacterium</taxon>
        <taxon>environmental samples</taxon>
    </lineage>
</organism>
<feature type="transmembrane region" description="Helical" evidence="10">
    <location>
        <begin position="6"/>
        <end position="24"/>
    </location>
</feature>
<feature type="site" description="Transition state stabilizer" evidence="9">
    <location>
        <position position="206"/>
    </location>
</feature>
<comment type="pathway">
    <text evidence="1 10">Bacterial outer membrane biogenesis; LPS core biosynthesis.</text>
</comment>
<dbReference type="InterPro" id="IPR007507">
    <property type="entry name" value="Glycos_transf_N"/>
</dbReference>
<dbReference type="FunFam" id="3.40.50.2000:FF:000032">
    <property type="entry name" value="3-deoxy-D-manno-octulosonic acid transferase"/>
    <property type="match status" value="1"/>
</dbReference>
<dbReference type="GO" id="GO:0009245">
    <property type="term" value="P:lipid A biosynthetic process"/>
    <property type="evidence" value="ECO:0007669"/>
    <property type="project" value="TreeGrafter"/>
</dbReference>
<evidence type="ECO:0000256" key="8">
    <source>
        <dbReference type="PIRSR" id="PIRSR639901-1"/>
    </source>
</evidence>
<dbReference type="Gene3D" id="3.40.50.11720">
    <property type="entry name" value="3-Deoxy-D-manno-octulosonic-acid transferase, N-terminal domain"/>
    <property type="match status" value="1"/>
</dbReference>
<keyword evidence="10" id="KW-0472">Membrane</keyword>
<comment type="catalytic activity">
    <reaction evidence="7 10">
        <text>lipid IVA (E. coli) + CMP-3-deoxy-beta-D-manno-octulosonate = alpha-Kdo-(2-&gt;6)-lipid IVA (E. coli) + CMP + H(+)</text>
        <dbReference type="Rhea" id="RHEA:28066"/>
        <dbReference type="ChEBI" id="CHEBI:15378"/>
        <dbReference type="ChEBI" id="CHEBI:58603"/>
        <dbReference type="ChEBI" id="CHEBI:60364"/>
        <dbReference type="ChEBI" id="CHEBI:60377"/>
        <dbReference type="ChEBI" id="CHEBI:85987"/>
        <dbReference type="EC" id="2.4.99.12"/>
    </reaction>
</comment>
<dbReference type="EC" id="2.4.99.12" evidence="3 10"/>
<reference evidence="12" key="1">
    <citation type="submission" date="2018-01" db="EMBL/GenBank/DDBJ databases">
        <authorList>
            <person name="Regsiter A."/>
            <person name="William W."/>
        </authorList>
    </citation>
    <scope>NUCLEOTIDE SEQUENCE</scope>
    <source>
        <strain evidence="12">TRIP AH-1</strain>
    </source>
</reference>
<proteinExistence type="inferred from homology"/>
<evidence type="ECO:0000256" key="1">
    <source>
        <dbReference type="ARBA" id="ARBA00004713"/>
    </source>
</evidence>
<feature type="site" description="Transition state stabilizer" evidence="9">
    <location>
        <position position="127"/>
    </location>
</feature>
<dbReference type="UniPathway" id="UPA00958"/>
<evidence type="ECO:0000256" key="6">
    <source>
        <dbReference type="ARBA" id="ARBA00031445"/>
    </source>
</evidence>
<dbReference type="GO" id="GO:0005886">
    <property type="term" value="C:plasma membrane"/>
    <property type="evidence" value="ECO:0007669"/>
    <property type="project" value="UniProtKB-SubCell"/>
</dbReference>
<evidence type="ECO:0000256" key="9">
    <source>
        <dbReference type="PIRSR" id="PIRSR639901-2"/>
    </source>
</evidence>
<keyword evidence="10" id="KW-0448">Lipopolysaccharide biosynthesis</keyword>
<name>A0A445N481_9BACT</name>
<evidence type="ECO:0000259" key="11">
    <source>
        <dbReference type="Pfam" id="PF04413"/>
    </source>
</evidence>
<dbReference type="PANTHER" id="PTHR42755:SF1">
    <property type="entry name" value="3-DEOXY-D-MANNO-OCTULOSONIC ACID TRANSFERASE, MITOCHONDRIAL-RELATED"/>
    <property type="match status" value="1"/>
</dbReference>